<dbReference type="Proteomes" id="UP000249542">
    <property type="component" value="Unassembled WGS sequence"/>
</dbReference>
<proteinExistence type="predicted"/>
<comment type="caution">
    <text evidence="1">The sequence shown here is derived from an EMBL/GenBank/DDBJ whole genome shotgun (WGS) entry which is preliminary data.</text>
</comment>
<evidence type="ECO:0000313" key="2">
    <source>
        <dbReference type="Proteomes" id="UP000249542"/>
    </source>
</evidence>
<dbReference type="EMBL" id="QKYV01000001">
    <property type="protein sequence ID" value="PZW43795.1"/>
    <property type="molecule type" value="Genomic_DNA"/>
</dbReference>
<accession>A0A2W7IFA3</accession>
<evidence type="ECO:0000313" key="1">
    <source>
        <dbReference type="EMBL" id="PZW43795.1"/>
    </source>
</evidence>
<sequence length="104" mass="11662">MILSLHLKKRLSVFFLLAFIFIKVGGLHSLTHTEEANDQQECVWCHLSGTDAHTPLLAAGEAYEILSIPVTPPQHLQNNYYRSVVSSKPPVCLIFNKPPPFYTA</sequence>
<gene>
    <name evidence="1" type="ORF">LX95_00119</name>
</gene>
<dbReference type="RefSeq" id="WP_111539487.1">
    <property type="nucleotide sequence ID" value="NZ_QKYV01000001.1"/>
</dbReference>
<organism evidence="1 2">
    <name type="scientific">Mesonia algae</name>
    <dbReference type="NCBI Taxonomy" id="213248"/>
    <lineage>
        <taxon>Bacteria</taxon>
        <taxon>Pseudomonadati</taxon>
        <taxon>Bacteroidota</taxon>
        <taxon>Flavobacteriia</taxon>
        <taxon>Flavobacteriales</taxon>
        <taxon>Flavobacteriaceae</taxon>
        <taxon>Mesonia</taxon>
    </lineage>
</organism>
<name>A0A2W7IFA3_9FLAO</name>
<reference evidence="1 2" key="1">
    <citation type="submission" date="2018-06" db="EMBL/GenBank/DDBJ databases">
        <title>Genomic Encyclopedia of Archaeal and Bacterial Type Strains, Phase II (KMG-II): from individual species to whole genera.</title>
        <authorList>
            <person name="Goeker M."/>
        </authorList>
    </citation>
    <scope>NUCLEOTIDE SEQUENCE [LARGE SCALE GENOMIC DNA]</scope>
    <source>
        <strain evidence="1 2">DSM 15361</strain>
    </source>
</reference>
<keyword evidence="2" id="KW-1185">Reference proteome</keyword>
<protein>
    <submittedName>
        <fullName evidence="1">Uncharacterized protein</fullName>
    </submittedName>
</protein>
<dbReference type="AlphaFoldDB" id="A0A2W7IFA3"/>